<dbReference type="SUPFAM" id="SSF53335">
    <property type="entry name" value="S-adenosyl-L-methionine-dependent methyltransferases"/>
    <property type="match status" value="1"/>
</dbReference>
<dbReference type="Pfam" id="PF00145">
    <property type="entry name" value="DNA_methylase"/>
    <property type="match status" value="1"/>
</dbReference>
<dbReference type="Gene3D" id="3.90.120.10">
    <property type="entry name" value="DNA Methylase, subunit A, domain 2"/>
    <property type="match status" value="1"/>
</dbReference>
<evidence type="ECO:0000256" key="7">
    <source>
        <dbReference type="RuleBase" id="RU000416"/>
    </source>
</evidence>
<dbReference type="NCBIfam" id="TIGR00675">
    <property type="entry name" value="dcm"/>
    <property type="match status" value="1"/>
</dbReference>
<dbReference type="STRING" id="134605.HMPREF3206_00394"/>
<evidence type="ECO:0000256" key="3">
    <source>
        <dbReference type="ARBA" id="ARBA00022679"/>
    </source>
</evidence>
<dbReference type="AlphaFoldDB" id="A0A133NK05"/>
<dbReference type="PANTHER" id="PTHR46098">
    <property type="entry name" value="TRNA (CYTOSINE(38)-C(5))-METHYLTRANSFERASE"/>
    <property type="match status" value="1"/>
</dbReference>
<dbReference type="GO" id="GO:0009307">
    <property type="term" value="P:DNA restriction-modification system"/>
    <property type="evidence" value="ECO:0007669"/>
    <property type="project" value="UniProtKB-KW"/>
</dbReference>
<keyword evidence="2 6" id="KW-0489">Methyltransferase</keyword>
<gene>
    <name evidence="8" type="ORF">HMPREF3206_00394</name>
</gene>
<dbReference type="InterPro" id="IPR001525">
    <property type="entry name" value="C5_MeTfrase"/>
</dbReference>
<reference evidence="9" key="1">
    <citation type="submission" date="2016-01" db="EMBL/GenBank/DDBJ databases">
        <authorList>
            <person name="Mitreva M."/>
            <person name="Pepin K.H."/>
            <person name="Mihindukulasuriya K.A."/>
            <person name="Fulton R."/>
            <person name="Fronick C."/>
            <person name="O'Laughlin M."/>
            <person name="Miner T."/>
            <person name="Herter B."/>
            <person name="Rosa B.A."/>
            <person name="Cordes M."/>
            <person name="Tomlinson C."/>
            <person name="Wollam A."/>
            <person name="Palsikar V.B."/>
            <person name="Mardis E.R."/>
            <person name="Wilson R.K."/>
        </authorList>
    </citation>
    <scope>NUCLEOTIDE SEQUENCE [LARGE SCALE GENOMIC DNA]</scope>
    <source>
        <strain evidence="9">CMW8396</strain>
    </source>
</reference>
<comment type="similarity">
    <text evidence="6 7">Belongs to the class I-like SAM-binding methyltransferase superfamily. C5-methyltransferase family.</text>
</comment>
<dbReference type="Proteomes" id="UP000070617">
    <property type="component" value="Unassembled WGS sequence"/>
</dbReference>
<feature type="active site" evidence="6">
    <location>
        <position position="76"/>
    </location>
</feature>
<dbReference type="Gene3D" id="3.40.50.150">
    <property type="entry name" value="Vaccinia Virus protein VP39"/>
    <property type="match status" value="1"/>
</dbReference>
<dbReference type="PROSITE" id="PS51679">
    <property type="entry name" value="SAM_MT_C5"/>
    <property type="match status" value="1"/>
</dbReference>
<dbReference type="InterPro" id="IPR050750">
    <property type="entry name" value="C5-MTase"/>
</dbReference>
<evidence type="ECO:0000313" key="9">
    <source>
        <dbReference type="Proteomes" id="UP000070617"/>
    </source>
</evidence>
<dbReference type="RefSeq" id="WP_060793401.1">
    <property type="nucleotide sequence ID" value="NZ_KQ956514.1"/>
</dbReference>
<keyword evidence="9" id="KW-1185">Reference proteome</keyword>
<accession>A0A133NK05</accession>
<sequence>MEVNTFFDFCSGIGGGRLGLERCGLTCVGSSDTSRLANRTYDLLFDDKTDVNYGNLKRIDCNAIPDFDVMIAGFPCQTFSVIGRQEGTKDPRGQIIYHLIDILEKKKPKVFIFENVKGLVTHDKGKTFDDIIATLSKSGYSIYHKVLNSIDYGVPHMRQRIYIIGFENSLGITNFIWPDEKERVQIDSYFNPTDNYMSEEDYEWFSLRYLNNEKNIGKFKLQEILEMNNVVVDTRMSDLRLYHNRMPTLRAHRDGIYYVRDKKIYYLKGEEALRFQGFDDCFIKKVSGKVSNRHLLQQAGNAMTANVVQSIGKAILDRLEEI</sequence>
<keyword evidence="3 6" id="KW-0808">Transferase</keyword>
<evidence type="ECO:0000256" key="1">
    <source>
        <dbReference type="ARBA" id="ARBA00011975"/>
    </source>
</evidence>
<keyword evidence="5" id="KW-0680">Restriction system</keyword>
<evidence type="ECO:0000313" key="8">
    <source>
        <dbReference type="EMBL" id="KXA16624.1"/>
    </source>
</evidence>
<evidence type="ECO:0000256" key="4">
    <source>
        <dbReference type="ARBA" id="ARBA00022691"/>
    </source>
</evidence>
<dbReference type="GO" id="GO:0032259">
    <property type="term" value="P:methylation"/>
    <property type="evidence" value="ECO:0007669"/>
    <property type="project" value="UniProtKB-KW"/>
</dbReference>
<evidence type="ECO:0000256" key="2">
    <source>
        <dbReference type="ARBA" id="ARBA00022603"/>
    </source>
</evidence>
<evidence type="ECO:0000256" key="5">
    <source>
        <dbReference type="ARBA" id="ARBA00022747"/>
    </source>
</evidence>
<dbReference type="GO" id="GO:0003886">
    <property type="term" value="F:DNA (cytosine-5-)-methyltransferase activity"/>
    <property type="evidence" value="ECO:0007669"/>
    <property type="project" value="UniProtKB-EC"/>
</dbReference>
<dbReference type="REBASE" id="169868">
    <property type="entry name" value="M.Fsp8396ORF394P"/>
</dbReference>
<organism evidence="8 9">
    <name type="scientific">Fusobacterium equinum</name>
    <dbReference type="NCBI Taxonomy" id="134605"/>
    <lineage>
        <taxon>Bacteria</taxon>
        <taxon>Fusobacteriati</taxon>
        <taxon>Fusobacteriota</taxon>
        <taxon>Fusobacteriia</taxon>
        <taxon>Fusobacteriales</taxon>
        <taxon>Fusobacteriaceae</taxon>
        <taxon>Fusobacterium</taxon>
    </lineage>
</organism>
<protein>
    <recommendedName>
        <fullName evidence="1">DNA (cytosine-5-)-methyltransferase</fullName>
        <ecNumber evidence="1">2.1.1.37</ecNumber>
    </recommendedName>
</protein>
<dbReference type="PATRIC" id="fig|134605.3.peg.394"/>
<proteinExistence type="inferred from homology"/>
<dbReference type="PRINTS" id="PR00105">
    <property type="entry name" value="C5METTRFRASE"/>
</dbReference>
<dbReference type="EMBL" id="LRPX01000008">
    <property type="protein sequence ID" value="KXA16624.1"/>
    <property type="molecule type" value="Genomic_DNA"/>
</dbReference>
<name>A0A133NK05_9FUSO</name>
<keyword evidence="4 6" id="KW-0949">S-adenosyl-L-methionine</keyword>
<dbReference type="PANTHER" id="PTHR46098:SF1">
    <property type="entry name" value="TRNA (CYTOSINE(38)-C(5))-METHYLTRANSFERASE"/>
    <property type="match status" value="1"/>
</dbReference>
<comment type="caution">
    <text evidence="8">The sequence shown here is derived from an EMBL/GenBank/DDBJ whole genome shotgun (WGS) entry which is preliminary data.</text>
</comment>
<dbReference type="EC" id="2.1.1.37" evidence="1"/>
<evidence type="ECO:0000256" key="6">
    <source>
        <dbReference type="PROSITE-ProRule" id="PRU01016"/>
    </source>
</evidence>
<dbReference type="InterPro" id="IPR029063">
    <property type="entry name" value="SAM-dependent_MTases_sf"/>
</dbReference>